<keyword evidence="3" id="KW-1185">Reference proteome</keyword>
<gene>
    <name evidence="2" type="ORF">LRP49_16940</name>
</gene>
<dbReference type="Proteomes" id="UP001149821">
    <property type="component" value="Unassembled WGS sequence"/>
</dbReference>
<keyword evidence="1" id="KW-0732">Signal</keyword>
<name>A0ABT5QPE5_9GAMM</name>
<evidence type="ECO:0000256" key="1">
    <source>
        <dbReference type="SAM" id="SignalP"/>
    </source>
</evidence>
<organism evidence="2 3">
    <name type="scientific">Enterovibrio qingdaonensis</name>
    <dbReference type="NCBI Taxonomy" id="2899818"/>
    <lineage>
        <taxon>Bacteria</taxon>
        <taxon>Pseudomonadati</taxon>
        <taxon>Pseudomonadota</taxon>
        <taxon>Gammaproteobacteria</taxon>
        <taxon>Vibrionales</taxon>
        <taxon>Vibrionaceae</taxon>
        <taxon>Enterovibrio</taxon>
    </lineage>
</organism>
<protein>
    <submittedName>
        <fullName evidence="2">Peptidoglycan binding protein CsiV</fullName>
    </submittedName>
</protein>
<evidence type="ECO:0000313" key="2">
    <source>
        <dbReference type="EMBL" id="MDD1782862.1"/>
    </source>
</evidence>
<dbReference type="InterPro" id="IPR021241">
    <property type="entry name" value="CsiV"/>
</dbReference>
<comment type="caution">
    <text evidence="2">The sequence shown here is derived from an EMBL/GenBank/DDBJ whole genome shotgun (WGS) entry which is preliminary data.</text>
</comment>
<feature type="chain" id="PRO_5045250964" evidence="1">
    <location>
        <begin position="19"/>
        <end position="300"/>
    </location>
</feature>
<dbReference type="RefSeq" id="WP_274143494.1">
    <property type="nucleotide sequence ID" value="NZ_JAJUBB010000013.1"/>
</dbReference>
<feature type="signal peptide" evidence="1">
    <location>
        <begin position="1"/>
        <end position="18"/>
    </location>
</feature>
<reference evidence="2" key="1">
    <citation type="submission" date="2021-12" db="EMBL/GenBank/DDBJ databases">
        <title>Enterovibrio ZSDZ35 sp. nov. and Enterovibrio ZSDZ42 sp. nov., isolated from coastal seawater in Qingdao.</title>
        <authorList>
            <person name="Zhang P."/>
        </authorList>
    </citation>
    <scope>NUCLEOTIDE SEQUENCE</scope>
    <source>
        <strain evidence="2">ZSDZ35</strain>
    </source>
</reference>
<dbReference type="Pfam" id="PF10972">
    <property type="entry name" value="CsiV"/>
    <property type="match status" value="1"/>
</dbReference>
<accession>A0ABT5QPE5</accession>
<evidence type="ECO:0000313" key="3">
    <source>
        <dbReference type="Proteomes" id="UP001149821"/>
    </source>
</evidence>
<sequence length="300" mass="33726">MKKLIFLLLCTLSLPTKAERWFDVEVIVFKRNQDPTSVKEKWPETQPNINLSNAVSVFDAVSLKERGLQLLPQSEWKLNAEYKNLSKHAGFKPLVHVAWRQNDGSRGVMPKLRFTAGPDYGKDYYLDGTPKDAPAFVANPNQGTVNVTGTDALNATNAATDTSTVPAALAAPAKESGPMYELDGFIRVYVQHYLFIETDLVLREPGERKVLKDVNAVPVPLDNQTDTETDTLMNDNAQVSTTNEGTAVTGLQKLERQYEVEKYLEPYAFKQKRRMRSGEVHYLDHPLMGLIIQVTRVEKD</sequence>
<dbReference type="EMBL" id="JAJUBB010000013">
    <property type="protein sequence ID" value="MDD1782862.1"/>
    <property type="molecule type" value="Genomic_DNA"/>
</dbReference>
<proteinExistence type="predicted"/>